<comment type="caution">
    <text evidence="3">The sequence shown here is derived from an EMBL/GenBank/DDBJ whole genome shotgun (WGS) entry which is preliminary data.</text>
</comment>
<evidence type="ECO:0000256" key="2">
    <source>
        <dbReference type="SAM" id="Phobius"/>
    </source>
</evidence>
<feature type="region of interest" description="Disordered" evidence="1">
    <location>
        <begin position="150"/>
        <end position="179"/>
    </location>
</feature>
<evidence type="ECO:0000256" key="1">
    <source>
        <dbReference type="SAM" id="MobiDB-lite"/>
    </source>
</evidence>
<dbReference type="AlphaFoldDB" id="A0A2T0UI32"/>
<protein>
    <submittedName>
        <fullName evidence="3">Uncharacterized protein</fullName>
    </submittedName>
</protein>
<name>A0A2T0UI32_9MICO</name>
<evidence type="ECO:0000313" key="3">
    <source>
        <dbReference type="EMBL" id="PRY57497.1"/>
    </source>
</evidence>
<keyword evidence="2" id="KW-0472">Membrane</keyword>
<feature type="transmembrane region" description="Helical" evidence="2">
    <location>
        <begin position="14"/>
        <end position="33"/>
    </location>
</feature>
<evidence type="ECO:0000313" key="4">
    <source>
        <dbReference type="Proteomes" id="UP000237822"/>
    </source>
</evidence>
<reference evidence="3 4" key="1">
    <citation type="submission" date="2018-03" db="EMBL/GenBank/DDBJ databases">
        <title>Genomic Encyclopedia of Archaeal and Bacterial Type Strains, Phase II (KMG-II): from individual species to whole genera.</title>
        <authorList>
            <person name="Goeker M."/>
        </authorList>
    </citation>
    <scope>NUCLEOTIDE SEQUENCE [LARGE SCALE GENOMIC DNA]</scope>
    <source>
        <strain evidence="3 4">ATCC BAA-1496</strain>
    </source>
</reference>
<keyword evidence="2" id="KW-1133">Transmembrane helix</keyword>
<organism evidence="3 4">
    <name type="scientific">Knoellia remsis</name>
    <dbReference type="NCBI Taxonomy" id="407159"/>
    <lineage>
        <taxon>Bacteria</taxon>
        <taxon>Bacillati</taxon>
        <taxon>Actinomycetota</taxon>
        <taxon>Actinomycetes</taxon>
        <taxon>Micrococcales</taxon>
        <taxon>Intrasporangiaceae</taxon>
        <taxon>Knoellia</taxon>
    </lineage>
</organism>
<proteinExistence type="predicted"/>
<dbReference type="RefSeq" id="WP_146132924.1">
    <property type="nucleotide sequence ID" value="NZ_PVTI01000015.1"/>
</dbReference>
<dbReference type="OrthoDB" id="4864479at2"/>
<sequence>MTAREGTGSRVLRWLGRLVVGAVALVLFAYLAMGAWKSVQNSRDADAAREWVARMAEDPAAAVERRDAVRPGLGEPVASWTQVVCELTSQDAGWMVQNWVQRCETTAVDAYRAAPGLAERASATAERLDPTRESAVVLEVQECSGDACADLGPAPRTPSSRWAFGATASTEPRPAGAALPDGDLVVVTATADREVMPLGCHPWKPIFCDEPRDSPALP</sequence>
<dbReference type="EMBL" id="PVTI01000015">
    <property type="protein sequence ID" value="PRY57497.1"/>
    <property type="molecule type" value="Genomic_DNA"/>
</dbReference>
<accession>A0A2T0UI32</accession>
<dbReference type="Proteomes" id="UP000237822">
    <property type="component" value="Unassembled WGS sequence"/>
</dbReference>
<keyword evidence="2" id="KW-0812">Transmembrane</keyword>
<keyword evidence="4" id="KW-1185">Reference proteome</keyword>
<gene>
    <name evidence="3" type="ORF">BCF74_1158</name>
</gene>